<dbReference type="EMBL" id="JAGINW010000001">
    <property type="protein sequence ID" value="MBP2322778.1"/>
    <property type="molecule type" value="Genomic_DNA"/>
</dbReference>
<feature type="region of interest" description="Disordered" evidence="1">
    <location>
        <begin position="89"/>
        <end position="109"/>
    </location>
</feature>
<proteinExistence type="predicted"/>
<evidence type="ECO:0000313" key="3">
    <source>
        <dbReference type="Proteomes" id="UP001519332"/>
    </source>
</evidence>
<feature type="compositionally biased region" description="Basic and acidic residues" evidence="1">
    <location>
        <begin position="89"/>
        <end position="101"/>
    </location>
</feature>
<evidence type="ECO:0000256" key="1">
    <source>
        <dbReference type="SAM" id="MobiDB-lite"/>
    </source>
</evidence>
<evidence type="ECO:0008006" key="4">
    <source>
        <dbReference type="Google" id="ProtNLM"/>
    </source>
</evidence>
<name>A0ABS4TFY6_9PSEU</name>
<comment type="caution">
    <text evidence="2">The sequence shown here is derived from an EMBL/GenBank/DDBJ whole genome shotgun (WGS) entry which is preliminary data.</text>
</comment>
<organism evidence="2 3">
    <name type="scientific">Kibdelosporangium banguiense</name>
    <dbReference type="NCBI Taxonomy" id="1365924"/>
    <lineage>
        <taxon>Bacteria</taxon>
        <taxon>Bacillati</taxon>
        <taxon>Actinomycetota</taxon>
        <taxon>Actinomycetes</taxon>
        <taxon>Pseudonocardiales</taxon>
        <taxon>Pseudonocardiaceae</taxon>
        <taxon>Kibdelosporangium</taxon>
    </lineage>
</organism>
<keyword evidence="3" id="KW-1185">Reference proteome</keyword>
<gene>
    <name evidence="2" type="ORF">JOF56_003163</name>
</gene>
<protein>
    <recommendedName>
        <fullName evidence="4">PE domain-containing protein</fullName>
    </recommendedName>
</protein>
<evidence type="ECO:0000313" key="2">
    <source>
        <dbReference type="EMBL" id="MBP2322778.1"/>
    </source>
</evidence>
<reference evidence="2 3" key="1">
    <citation type="submission" date="2021-03" db="EMBL/GenBank/DDBJ databases">
        <title>Sequencing the genomes of 1000 actinobacteria strains.</title>
        <authorList>
            <person name="Klenk H.-P."/>
        </authorList>
    </citation>
    <scope>NUCLEOTIDE SEQUENCE [LARGE SCALE GENOMIC DNA]</scope>
    <source>
        <strain evidence="2 3">DSM 46670</strain>
    </source>
</reference>
<dbReference type="RefSeq" id="WP_209638457.1">
    <property type="nucleotide sequence ID" value="NZ_JAGINW010000001.1"/>
</dbReference>
<accession>A0ABS4TFY6</accession>
<sequence length="109" mass="12061">MAEEGFQFDPQVLPRLHSAFADALAKVDRQIELARSELRVTAWAGDSVSGYAHTRFNARSLDGEANALQALEDYREALNTLVVKLHKGAGDYRDSEDDKHATMNQQGEG</sequence>
<dbReference type="Proteomes" id="UP001519332">
    <property type="component" value="Unassembled WGS sequence"/>
</dbReference>